<evidence type="ECO:0000256" key="3">
    <source>
        <dbReference type="ARBA" id="ARBA00022963"/>
    </source>
</evidence>
<organism evidence="7 8">
    <name type="scientific">Perilla frutescens var. hirtella</name>
    <name type="common">Perilla citriodora</name>
    <name type="synonym">Perilla setoyensis</name>
    <dbReference type="NCBI Taxonomy" id="608512"/>
    <lineage>
        <taxon>Eukaryota</taxon>
        <taxon>Viridiplantae</taxon>
        <taxon>Streptophyta</taxon>
        <taxon>Embryophyta</taxon>
        <taxon>Tracheophyta</taxon>
        <taxon>Spermatophyta</taxon>
        <taxon>Magnoliopsida</taxon>
        <taxon>eudicotyledons</taxon>
        <taxon>Gunneridae</taxon>
        <taxon>Pentapetalae</taxon>
        <taxon>asterids</taxon>
        <taxon>lamiids</taxon>
        <taxon>Lamiales</taxon>
        <taxon>Lamiaceae</taxon>
        <taxon>Nepetoideae</taxon>
        <taxon>Elsholtzieae</taxon>
        <taxon>Perilla</taxon>
    </lineage>
</organism>
<dbReference type="EMBL" id="SDAM02000057">
    <property type="protein sequence ID" value="KAH6833523.1"/>
    <property type="molecule type" value="Genomic_DNA"/>
</dbReference>
<dbReference type="Proteomes" id="UP001190926">
    <property type="component" value="Unassembled WGS sequence"/>
</dbReference>
<dbReference type="PANTHER" id="PTHR31828">
    <property type="entry name" value="PHOSPHOLIPASE A1-IIGAMMA"/>
    <property type="match status" value="1"/>
</dbReference>
<accession>A0AAD4JI37</accession>
<reference evidence="7 8" key="1">
    <citation type="journal article" date="2021" name="Nat. Commun.">
        <title>Incipient diploidization of the medicinal plant Perilla within 10,000 years.</title>
        <authorList>
            <person name="Zhang Y."/>
            <person name="Shen Q."/>
            <person name="Leng L."/>
            <person name="Zhang D."/>
            <person name="Chen S."/>
            <person name="Shi Y."/>
            <person name="Ning Z."/>
            <person name="Chen S."/>
        </authorList>
    </citation>
    <scope>NUCLEOTIDE SEQUENCE [LARGE SCALE GENOMIC DNA]</scope>
    <source>
        <strain evidence="8">cv. PC099</strain>
    </source>
</reference>
<name>A0AAD4JI37_PERFH</name>
<dbReference type="InterPro" id="IPR002921">
    <property type="entry name" value="Fungal_lipase-type"/>
</dbReference>
<dbReference type="GO" id="GO:0005737">
    <property type="term" value="C:cytoplasm"/>
    <property type="evidence" value="ECO:0007669"/>
    <property type="project" value="UniProtKB-ARBA"/>
</dbReference>
<keyword evidence="4 5" id="KW-0443">Lipid metabolism</keyword>
<evidence type="ECO:0000313" key="8">
    <source>
        <dbReference type="Proteomes" id="UP001190926"/>
    </source>
</evidence>
<dbReference type="Pfam" id="PF01764">
    <property type="entry name" value="Lipase_3"/>
    <property type="match status" value="1"/>
</dbReference>
<dbReference type="GO" id="GO:0016042">
    <property type="term" value="P:lipid catabolic process"/>
    <property type="evidence" value="ECO:0007669"/>
    <property type="project" value="UniProtKB-UniRule"/>
</dbReference>
<evidence type="ECO:0000259" key="6">
    <source>
        <dbReference type="Pfam" id="PF01764"/>
    </source>
</evidence>
<dbReference type="FunFam" id="3.40.50.1820:FF:000065">
    <property type="entry name" value="Phospholipase A1-II 3"/>
    <property type="match status" value="1"/>
</dbReference>
<protein>
    <recommendedName>
        <fullName evidence="5">Phospholipase A1</fullName>
        <ecNumber evidence="5">3.1.1.-</ecNumber>
    </recommendedName>
</protein>
<evidence type="ECO:0000256" key="1">
    <source>
        <dbReference type="ARBA" id="ARBA00010701"/>
    </source>
</evidence>
<evidence type="ECO:0000256" key="2">
    <source>
        <dbReference type="ARBA" id="ARBA00022801"/>
    </source>
</evidence>
<dbReference type="Gene3D" id="3.40.50.1820">
    <property type="entry name" value="alpha/beta hydrolase"/>
    <property type="match status" value="1"/>
</dbReference>
<proteinExistence type="inferred from homology"/>
<comment type="function">
    <text evidence="5">Acylhydrolase that catalyzes the hydrolysis of phospholipids at the sn-1 position.</text>
</comment>
<comment type="similarity">
    <text evidence="1 5">Belongs to the AB hydrolase superfamily. Lipase family.</text>
</comment>
<dbReference type="InterPro" id="IPR033556">
    <property type="entry name" value="PLA"/>
</dbReference>
<keyword evidence="3 5" id="KW-0442">Lipid degradation</keyword>
<dbReference type="PANTHER" id="PTHR31828:SF10">
    <property type="entry name" value="PHOSPHOLIPASE A1-IIDELTA"/>
    <property type="match status" value="1"/>
</dbReference>
<evidence type="ECO:0000313" key="7">
    <source>
        <dbReference type="EMBL" id="KAH6833523.1"/>
    </source>
</evidence>
<sequence length="400" mass="45839">MEKTNETTTHDVKDPSWLELLGSNNWDGLLEPLDLSLRRFILRCGDFCQCTYDSFNDDKNSDYYGSCRYGKKSFFHKVKFEFAAEYQVHSFLYATATFDLYMGAWDPETNFIGYIATSTDAVSELLGRREIYVVWRGTKTPYEWLDVLHFDSVSAAPLLRHGGDEETTPRVMDGWLKLYNSKNPNSPFMKLSAREQLQRKIHHLIREEYRNENLSIVVTGHSLGAALAVLSAFDLVENGVDDITVSAVVFGCPMVGDRNLTERLQTYPNLKILHTKNKLDFIPHYPMGYSSAGIELEIDGRKSPYLKIELTDLMEWHHLPGMLHVVAGWNGADREFELKVKRSLALVNKSSDMLKDEYKINIPVSWWVVENKGMVLHNNGEWILAPPPDEDRPSPELFDA</sequence>
<dbReference type="AlphaFoldDB" id="A0AAD4JI37"/>
<keyword evidence="2 5" id="KW-0378">Hydrolase</keyword>
<feature type="domain" description="Fungal lipase-type" evidence="6">
    <location>
        <begin position="132"/>
        <end position="287"/>
    </location>
</feature>
<dbReference type="GO" id="GO:0008970">
    <property type="term" value="F:phospholipase A1 activity"/>
    <property type="evidence" value="ECO:0007669"/>
    <property type="project" value="UniProtKB-UniRule"/>
</dbReference>
<gene>
    <name evidence="7" type="ORF">C2S53_004902</name>
</gene>
<dbReference type="EC" id="3.1.1.-" evidence="5"/>
<evidence type="ECO:0000256" key="4">
    <source>
        <dbReference type="ARBA" id="ARBA00023098"/>
    </source>
</evidence>
<dbReference type="InterPro" id="IPR029058">
    <property type="entry name" value="AB_hydrolase_fold"/>
</dbReference>
<dbReference type="SUPFAM" id="SSF53474">
    <property type="entry name" value="alpha/beta-Hydrolases"/>
    <property type="match status" value="1"/>
</dbReference>
<comment type="caution">
    <text evidence="7">The sequence shown here is derived from an EMBL/GenBank/DDBJ whole genome shotgun (WGS) entry which is preliminary data.</text>
</comment>
<evidence type="ECO:0000256" key="5">
    <source>
        <dbReference type="RuleBase" id="RU367093"/>
    </source>
</evidence>
<dbReference type="CDD" id="cd00519">
    <property type="entry name" value="Lipase_3"/>
    <property type="match status" value="1"/>
</dbReference>
<keyword evidence="8" id="KW-1185">Reference proteome</keyword>